<dbReference type="RefSeq" id="WP_003292018.1">
    <property type="nucleotide sequence ID" value="NZ_KK020677.1"/>
</dbReference>
<dbReference type="Gene3D" id="1.10.4030.10">
    <property type="entry name" value="Porin chaperone SurA, peptide-binding domain"/>
    <property type="match status" value="1"/>
</dbReference>
<evidence type="ECO:0000256" key="2">
    <source>
        <dbReference type="ARBA" id="ARBA00007656"/>
    </source>
</evidence>
<sequence>MSIDPVANGARYQLLKIAHERFGCAPAALSTPQREQAERIVGRQLQLEDAVLHSAEASGVVIPDEQVDEAWAQIAARYEDPLALRNALLDSGLDEAGLRQLLARELKVETVLQRVCAGLPEITDTDVSLYYFNHPERFIRPATRLARHILITINEDFPENSRACAWSRINLIAERLRRKPQRFAEQALKHSECPSAMEGGSLGLVRPGVLYPQIEACLFVLREGEIGPVVETPMGFHLVLCEAIHPAGPLTLQEVLPQLREKLRARQYERHQRAWLASLLLSAPTSVEMLTHD</sequence>
<dbReference type="AlphaFoldDB" id="A0A061JNA0"/>
<name>A0A061JNA0_STUST</name>
<dbReference type="eggNOG" id="COG0760">
    <property type="taxonomic scope" value="Bacteria"/>
</dbReference>
<dbReference type="PANTHER" id="PTHR47245:SF2">
    <property type="entry name" value="PEPTIDYL-PROLYL CIS-TRANS ISOMERASE HP_0175-RELATED"/>
    <property type="match status" value="1"/>
</dbReference>
<evidence type="ECO:0000256" key="4">
    <source>
        <dbReference type="ARBA" id="ARBA00023110"/>
    </source>
</evidence>
<dbReference type="EMBL" id="AMCZ02000030">
    <property type="protein sequence ID" value="EWC39805.1"/>
    <property type="molecule type" value="Genomic_DNA"/>
</dbReference>
<dbReference type="SUPFAM" id="SSF54534">
    <property type="entry name" value="FKBP-like"/>
    <property type="match status" value="1"/>
</dbReference>
<feature type="domain" description="PpiC" evidence="6">
    <location>
        <begin position="141"/>
        <end position="243"/>
    </location>
</feature>
<dbReference type="Gene3D" id="3.10.50.40">
    <property type="match status" value="1"/>
</dbReference>
<dbReference type="InterPro" id="IPR014282">
    <property type="entry name" value="Nitrogen_fix_NifM"/>
</dbReference>
<evidence type="ECO:0000256" key="3">
    <source>
        <dbReference type="ARBA" id="ARBA00013194"/>
    </source>
</evidence>
<dbReference type="InterPro" id="IPR027304">
    <property type="entry name" value="Trigger_fact/SurA_dom_sf"/>
</dbReference>
<dbReference type="HOGENOM" id="CLU_034646_5_3_6"/>
<keyword evidence="4 5" id="KW-0697">Rotamase</keyword>
<evidence type="ECO:0000313" key="7">
    <source>
        <dbReference type="EMBL" id="EWC39805.1"/>
    </source>
</evidence>
<dbReference type="PROSITE" id="PS01096">
    <property type="entry name" value="PPIC_PPIASE_1"/>
    <property type="match status" value="1"/>
</dbReference>
<comment type="caution">
    <text evidence="7">The sequence shown here is derived from an EMBL/GenBank/DDBJ whole genome shotgun (WGS) entry which is preliminary data.</text>
</comment>
<dbReference type="PROSITE" id="PS50198">
    <property type="entry name" value="PPIC_PPIASE_2"/>
    <property type="match status" value="1"/>
</dbReference>
<evidence type="ECO:0000259" key="6">
    <source>
        <dbReference type="PROSITE" id="PS50198"/>
    </source>
</evidence>
<dbReference type="Pfam" id="PF00639">
    <property type="entry name" value="Rotamase"/>
    <property type="match status" value="1"/>
</dbReference>
<gene>
    <name evidence="7" type="ORF">B597_018330</name>
</gene>
<dbReference type="NCBIfam" id="TIGR02933">
    <property type="entry name" value="nifM_nitrog"/>
    <property type="match status" value="1"/>
</dbReference>
<dbReference type="InterPro" id="IPR023058">
    <property type="entry name" value="PPIase_PpiC_CS"/>
</dbReference>
<dbReference type="InterPro" id="IPR046357">
    <property type="entry name" value="PPIase_dom_sf"/>
</dbReference>
<organism evidence="7 8">
    <name type="scientific">Stutzerimonas stutzeri KOS6</name>
    <dbReference type="NCBI Taxonomy" id="1218352"/>
    <lineage>
        <taxon>Bacteria</taxon>
        <taxon>Pseudomonadati</taxon>
        <taxon>Pseudomonadota</taxon>
        <taxon>Gammaproteobacteria</taxon>
        <taxon>Pseudomonadales</taxon>
        <taxon>Pseudomonadaceae</taxon>
        <taxon>Stutzerimonas</taxon>
    </lineage>
</organism>
<dbReference type="OrthoDB" id="9769613at2"/>
<dbReference type="InterPro" id="IPR000297">
    <property type="entry name" value="PPIase_PpiC"/>
</dbReference>
<dbReference type="PANTHER" id="PTHR47245">
    <property type="entry name" value="PEPTIDYLPROLYL ISOMERASE"/>
    <property type="match status" value="1"/>
</dbReference>
<comment type="catalytic activity">
    <reaction evidence="1">
        <text>[protein]-peptidylproline (omega=180) = [protein]-peptidylproline (omega=0)</text>
        <dbReference type="Rhea" id="RHEA:16237"/>
        <dbReference type="Rhea" id="RHEA-COMP:10747"/>
        <dbReference type="Rhea" id="RHEA-COMP:10748"/>
        <dbReference type="ChEBI" id="CHEBI:83833"/>
        <dbReference type="ChEBI" id="CHEBI:83834"/>
        <dbReference type="EC" id="5.2.1.8"/>
    </reaction>
</comment>
<protein>
    <recommendedName>
        <fullName evidence="3">peptidylprolyl isomerase</fullName>
        <ecNumber evidence="3">5.2.1.8</ecNumber>
    </recommendedName>
</protein>
<keyword evidence="5 7" id="KW-0413">Isomerase</keyword>
<dbReference type="SUPFAM" id="SSF109998">
    <property type="entry name" value="Triger factor/SurA peptide-binding domain-like"/>
    <property type="match status" value="1"/>
</dbReference>
<dbReference type="Proteomes" id="UP000026923">
    <property type="component" value="Unassembled WGS sequence"/>
</dbReference>
<evidence type="ECO:0000313" key="8">
    <source>
        <dbReference type="Proteomes" id="UP000026923"/>
    </source>
</evidence>
<accession>A0A061JNA0</accession>
<evidence type="ECO:0000256" key="1">
    <source>
        <dbReference type="ARBA" id="ARBA00000971"/>
    </source>
</evidence>
<reference evidence="7 8" key="1">
    <citation type="journal article" date="2013" name="Genome Announc.">
        <title>Draft Genome of the Nitrogen-Fixing Bacterium Pseudomonas stutzeri Strain KOS6 Isolated from Industrial Hydrocarbon Sludge.</title>
        <authorList>
            <person name="Grigoryeva T.V."/>
            <person name="Laikov A.V."/>
            <person name="Naumova R.P."/>
            <person name="Manolov A.I."/>
            <person name="Larin A.K."/>
            <person name="Karpova I.Y."/>
            <person name="Semashko T.A."/>
            <person name="Alexeev D.G."/>
            <person name="Kostryukova E.S."/>
            <person name="Muller R."/>
            <person name="Govorun V.M."/>
        </authorList>
    </citation>
    <scope>NUCLEOTIDE SEQUENCE [LARGE SCALE GENOMIC DNA]</scope>
    <source>
        <strain evidence="7 8">KOS6</strain>
    </source>
</reference>
<dbReference type="InterPro" id="IPR050245">
    <property type="entry name" value="PrsA_foldase"/>
</dbReference>
<evidence type="ECO:0000256" key="5">
    <source>
        <dbReference type="PROSITE-ProRule" id="PRU00278"/>
    </source>
</evidence>
<proteinExistence type="inferred from homology"/>
<dbReference type="EC" id="5.2.1.8" evidence="3"/>
<comment type="similarity">
    <text evidence="2">Belongs to the PpiC/parvulin rotamase family.</text>
</comment>
<dbReference type="GO" id="GO:0003755">
    <property type="term" value="F:peptidyl-prolyl cis-trans isomerase activity"/>
    <property type="evidence" value="ECO:0007669"/>
    <property type="project" value="UniProtKB-KW"/>
</dbReference>